<sequence>MQRPWRKTAYWLAPHGLLSLLSVEPRTSYPEIALPTVGWALPHQPLIRKCQIDLATGQPN</sequence>
<dbReference type="InParanoid" id="G3H419"/>
<organism evidence="1 2">
    <name type="scientific">Cricetulus griseus</name>
    <name type="common">Chinese hamster</name>
    <name type="synonym">Cricetulus barabensis griseus</name>
    <dbReference type="NCBI Taxonomy" id="10029"/>
    <lineage>
        <taxon>Eukaryota</taxon>
        <taxon>Metazoa</taxon>
        <taxon>Chordata</taxon>
        <taxon>Craniata</taxon>
        <taxon>Vertebrata</taxon>
        <taxon>Euteleostomi</taxon>
        <taxon>Mammalia</taxon>
        <taxon>Eutheria</taxon>
        <taxon>Euarchontoglires</taxon>
        <taxon>Glires</taxon>
        <taxon>Rodentia</taxon>
        <taxon>Myomorpha</taxon>
        <taxon>Muroidea</taxon>
        <taxon>Cricetidae</taxon>
        <taxon>Cricetinae</taxon>
        <taxon>Cricetulus</taxon>
    </lineage>
</organism>
<gene>
    <name evidence="1" type="ORF">I79_005013</name>
</gene>
<name>G3H419_CRIGR</name>
<reference evidence="2" key="1">
    <citation type="journal article" date="2011" name="Nat. Biotechnol.">
        <title>The genomic sequence of the Chinese hamster ovary (CHO)-K1 cell line.</title>
        <authorList>
            <person name="Xu X."/>
            <person name="Nagarajan H."/>
            <person name="Lewis N.E."/>
            <person name="Pan S."/>
            <person name="Cai Z."/>
            <person name="Liu X."/>
            <person name="Chen W."/>
            <person name="Xie M."/>
            <person name="Wang W."/>
            <person name="Hammond S."/>
            <person name="Andersen M.R."/>
            <person name="Neff N."/>
            <person name="Passarelli B."/>
            <person name="Koh W."/>
            <person name="Fan H.C."/>
            <person name="Wang J."/>
            <person name="Gui Y."/>
            <person name="Lee K.H."/>
            <person name="Betenbaugh M.J."/>
            <person name="Quake S.R."/>
            <person name="Famili I."/>
            <person name="Palsson B.O."/>
            <person name="Wang J."/>
        </authorList>
    </citation>
    <scope>NUCLEOTIDE SEQUENCE [LARGE SCALE GENOMIC DNA]</scope>
    <source>
        <strain evidence="2">CHO K1 cell line</strain>
    </source>
</reference>
<dbReference type="Proteomes" id="UP000001075">
    <property type="component" value="Unassembled WGS sequence"/>
</dbReference>
<proteinExistence type="predicted"/>
<evidence type="ECO:0000313" key="2">
    <source>
        <dbReference type="Proteomes" id="UP000001075"/>
    </source>
</evidence>
<accession>G3H419</accession>
<dbReference type="AlphaFoldDB" id="G3H419"/>
<protein>
    <submittedName>
        <fullName evidence="1">Uncharacterized protein</fullName>
    </submittedName>
</protein>
<dbReference type="EMBL" id="JH000136">
    <property type="protein sequence ID" value="EGV92411.1"/>
    <property type="molecule type" value="Genomic_DNA"/>
</dbReference>
<evidence type="ECO:0000313" key="1">
    <source>
        <dbReference type="EMBL" id="EGV92411.1"/>
    </source>
</evidence>